<organism evidence="9 10">
    <name type="scientific">Pontiella agarivorans</name>
    <dbReference type="NCBI Taxonomy" id="3038953"/>
    <lineage>
        <taxon>Bacteria</taxon>
        <taxon>Pseudomonadati</taxon>
        <taxon>Kiritimatiellota</taxon>
        <taxon>Kiritimatiellia</taxon>
        <taxon>Kiritimatiellales</taxon>
        <taxon>Pontiellaceae</taxon>
        <taxon>Pontiella</taxon>
    </lineage>
</organism>
<gene>
    <name evidence="9" type="primary">trxA</name>
    <name evidence="9" type="ORF">P9H32_09310</name>
</gene>
<evidence type="ECO:0000256" key="7">
    <source>
        <dbReference type="PIRNR" id="PIRNR000077"/>
    </source>
</evidence>
<evidence type="ECO:0000256" key="2">
    <source>
        <dbReference type="ARBA" id="ARBA00022448"/>
    </source>
</evidence>
<dbReference type="Gene3D" id="3.40.30.10">
    <property type="entry name" value="Glutaredoxin"/>
    <property type="match status" value="1"/>
</dbReference>
<dbReference type="SUPFAM" id="SSF52833">
    <property type="entry name" value="Thioredoxin-like"/>
    <property type="match status" value="1"/>
</dbReference>
<dbReference type="PROSITE" id="PS51352">
    <property type="entry name" value="THIOREDOXIN_2"/>
    <property type="match status" value="1"/>
</dbReference>
<keyword evidence="5" id="KW-0676">Redox-active center</keyword>
<evidence type="ECO:0000256" key="1">
    <source>
        <dbReference type="ARBA" id="ARBA00008987"/>
    </source>
</evidence>
<dbReference type="PANTHER" id="PTHR45663:SF11">
    <property type="entry name" value="GEO12009P1"/>
    <property type="match status" value="1"/>
</dbReference>
<comment type="caution">
    <text evidence="9">The sequence shown here is derived from an EMBL/GenBank/DDBJ whole genome shotgun (WGS) entry which is preliminary data.</text>
</comment>
<dbReference type="PIRSF" id="PIRSF000077">
    <property type="entry name" value="Thioredoxin"/>
    <property type="match status" value="1"/>
</dbReference>
<dbReference type="PROSITE" id="PS00194">
    <property type="entry name" value="THIOREDOXIN_1"/>
    <property type="match status" value="1"/>
</dbReference>
<dbReference type="InterPro" id="IPR013766">
    <property type="entry name" value="Thioredoxin_domain"/>
</dbReference>
<name>A0ABU5MX81_9BACT</name>
<dbReference type="Proteomes" id="UP001290861">
    <property type="component" value="Unassembled WGS sequence"/>
</dbReference>
<evidence type="ECO:0000313" key="10">
    <source>
        <dbReference type="Proteomes" id="UP001290861"/>
    </source>
</evidence>
<dbReference type="NCBIfam" id="TIGR01068">
    <property type="entry name" value="thioredoxin"/>
    <property type="match status" value="1"/>
</dbReference>
<reference evidence="9 10" key="1">
    <citation type="journal article" date="2024" name="Appl. Environ. Microbiol.">
        <title>Pontiella agarivorans sp. nov., a novel marine anaerobic bacterium capable of degrading macroalgal polysaccharides and fixing nitrogen.</title>
        <authorList>
            <person name="Liu N."/>
            <person name="Kivenson V."/>
            <person name="Peng X."/>
            <person name="Cui Z."/>
            <person name="Lankiewicz T.S."/>
            <person name="Gosselin K.M."/>
            <person name="English C.J."/>
            <person name="Blair E.M."/>
            <person name="O'Malley M.A."/>
            <person name="Valentine D.L."/>
        </authorList>
    </citation>
    <scope>NUCLEOTIDE SEQUENCE [LARGE SCALE GENOMIC DNA]</scope>
    <source>
        <strain evidence="9 10">NLcol2</strain>
    </source>
</reference>
<dbReference type="EMBL" id="JARVCO010000010">
    <property type="protein sequence ID" value="MDZ8118825.1"/>
    <property type="molecule type" value="Genomic_DNA"/>
</dbReference>
<evidence type="ECO:0000259" key="8">
    <source>
        <dbReference type="PROSITE" id="PS51352"/>
    </source>
</evidence>
<dbReference type="RefSeq" id="WP_322608618.1">
    <property type="nucleotide sequence ID" value="NZ_JARVCO010000010.1"/>
</dbReference>
<keyword evidence="2" id="KW-0813">Transport</keyword>
<feature type="domain" description="Thioredoxin" evidence="8">
    <location>
        <begin position="1"/>
        <end position="104"/>
    </location>
</feature>
<evidence type="ECO:0000256" key="4">
    <source>
        <dbReference type="ARBA" id="ARBA00023157"/>
    </source>
</evidence>
<keyword evidence="3" id="KW-0249">Electron transport</keyword>
<sequence length="104" mass="11393">MKATIVTDETFKETIASGVTLVDFWAPWCGPCKFQLPILEEVAEAVGDRATVAKLNVDENTTTAAEYGVRSIPTLILFKDGQVLQQMVGVQQKEQLIQAIESAH</sequence>
<proteinExistence type="inferred from homology"/>
<comment type="similarity">
    <text evidence="1 7">Belongs to the thioredoxin family.</text>
</comment>
<dbReference type="InterPro" id="IPR005746">
    <property type="entry name" value="Thioredoxin"/>
</dbReference>
<evidence type="ECO:0000313" key="9">
    <source>
        <dbReference type="EMBL" id="MDZ8118825.1"/>
    </source>
</evidence>
<dbReference type="PANTHER" id="PTHR45663">
    <property type="entry name" value="GEO12009P1"/>
    <property type="match status" value="1"/>
</dbReference>
<keyword evidence="4" id="KW-1015">Disulfide bond</keyword>
<dbReference type="Pfam" id="PF00085">
    <property type="entry name" value="Thioredoxin"/>
    <property type="match status" value="1"/>
</dbReference>
<dbReference type="CDD" id="cd02947">
    <property type="entry name" value="TRX_family"/>
    <property type="match status" value="1"/>
</dbReference>
<evidence type="ECO:0000256" key="5">
    <source>
        <dbReference type="ARBA" id="ARBA00023284"/>
    </source>
</evidence>
<dbReference type="InterPro" id="IPR017937">
    <property type="entry name" value="Thioredoxin_CS"/>
</dbReference>
<keyword evidence="10" id="KW-1185">Reference proteome</keyword>
<dbReference type="PRINTS" id="PR00421">
    <property type="entry name" value="THIOREDOXIN"/>
</dbReference>
<evidence type="ECO:0000256" key="6">
    <source>
        <dbReference type="NCBIfam" id="TIGR01068"/>
    </source>
</evidence>
<evidence type="ECO:0000256" key="3">
    <source>
        <dbReference type="ARBA" id="ARBA00022982"/>
    </source>
</evidence>
<protein>
    <recommendedName>
        <fullName evidence="6 7">Thioredoxin</fullName>
    </recommendedName>
</protein>
<dbReference type="InterPro" id="IPR036249">
    <property type="entry name" value="Thioredoxin-like_sf"/>
</dbReference>
<accession>A0ABU5MX81</accession>